<feature type="transmembrane region" description="Helical" evidence="2">
    <location>
        <begin position="372"/>
        <end position="393"/>
    </location>
</feature>
<evidence type="ECO:0000256" key="2">
    <source>
        <dbReference type="SAM" id="Phobius"/>
    </source>
</evidence>
<dbReference type="OrthoDB" id="2157235at2759"/>
<proteinExistence type="predicted"/>
<reference evidence="3 4" key="1">
    <citation type="submission" date="2016-08" db="EMBL/GenBank/DDBJ databases">
        <title>A Parts List for Fungal Cellulosomes Revealed by Comparative Genomics.</title>
        <authorList>
            <consortium name="DOE Joint Genome Institute"/>
            <person name="Haitjema C.H."/>
            <person name="Gilmore S.P."/>
            <person name="Henske J.K."/>
            <person name="Solomon K.V."/>
            <person name="De Groot R."/>
            <person name="Kuo A."/>
            <person name="Mondo S.J."/>
            <person name="Salamov A.A."/>
            <person name="Labutti K."/>
            <person name="Zhao Z."/>
            <person name="Chiniquy J."/>
            <person name="Barry K."/>
            <person name="Brewer H.M."/>
            <person name="Purvine S.O."/>
            <person name="Wright A.T."/>
            <person name="Boxma B."/>
            <person name="Van Alen T."/>
            <person name="Hackstein J.H."/>
            <person name="Baker S.E."/>
            <person name="Grigoriev I.V."/>
            <person name="O'Malley M.A."/>
        </authorList>
    </citation>
    <scope>NUCLEOTIDE SEQUENCE [LARGE SCALE GENOMIC DNA]</scope>
    <source>
        <strain evidence="3 4">G1</strain>
    </source>
</reference>
<dbReference type="AlphaFoldDB" id="A0A1Y2A0T4"/>
<dbReference type="EMBL" id="MCOG01000335">
    <property type="protein sequence ID" value="ORY16058.1"/>
    <property type="molecule type" value="Genomic_DNA"/>
</dbReference>
<feature type="region of interest" description="Disordered" evidence="1">
    <location>
        <begin position="638"/>
        <end position="660"/>
    </location>
</feature>
<feature type="transmembrane region" description="Helical" evidence="2">
    <location>
        <begin position="307"/>
        <end position="325"/>
    </location>
</feature>
<name>A0A1Y2A0T4_9FUNG</name>
<dbReference type="Proteomes" id="UP000193920">
    <property type="component" value="Unassembled WGS sequence"/>
</dbReference>
<protein>
    <recommendedName>
        <fullName evidence="5">Periplasmic binding protein-like II</fullName>
    </recommendedName>
</protein>
<keyword evidence="2" id="KW-0812">Transmembrane</keyword>
<feature type="transmembrane region" description="Helical" evidence="2">
    <location>
        <begin position="405"/>
        <end position="425"/>
    </location>
</feature>
<comment type="caution">
    <text evidence="3">The sequence shown here is derived from an EMBL/GenBank/DDBJ whole genome shotgun (WGS) entry which is preliminary data.</text>
</comment>
<sequence>MLYSNQNLLNKYNKTIPKTWDELIDTGIFIMSEEKKLNKDIIVYTADITDSENGFCSLYEYIYSFRENIYDNFPSITDPEIVLAMKKLKNIKNEFGEYGIRANNEDIVKCLNSDDCLFVKTWNDVKFNGNYTLSNLPGNTDGISGSCVGGYNMGMNIHISEEKKKKVATVMEYISSYEHQQKIMEIGFQSSFEDFYNDDESICQKYVQCQNIKSIQGILRPVDDSEDYTIFSKKYRNYLLKYLYNDEDLNECLMNIQDLILSSYLENSSIINRIYTIVIIVTYIIMIFCYFLAFTKKHKYKFRLLSPFYWFIYMLGQIIIISYGFTGMGKMNEFKCAIKSLIFSVGFTLIVIVVNNDAIYQKCKIHSIISRLALSLIYLHKVFILLFIALLIFTEWNIKKFKYDIHYATSTLLISFISFFLFGMVQNLKFTKYIERFLYPALVTYFYGVSSFTIFFIARFFSKYNVENEKDYITRKLKGVPAQSEKALNGADSFDNCSSSFNLNNSDSGIYAPRKMSMVDHLINLHNNGNEIKKSIELCKNSSYTNISGIRNNTRRAFSFDNYKYFEDSFINYKSSQIIIIHEKTSRSLDNFPSTLPNKAQNLSSNYLNVNYSLGLKQNNIKKNDIIQNILNEEFENDKPFYNDTNENDINDENSNHTKI</sequence>
<feature type="transmembrane region" description="Helical" evidence="2">
    <location>
        <begin position="437"/>
        <end position="461"/>
    </location>
</feature>
<evidence type="ECO:0000313" key="3">
    <source>
        <dbReference type="EMBL" id="ORY16058.1"/>
    </source>
</evidence>
<evidence type="ECO:0000313" key="4">
    <source>
        <dbReference type="Proteomes" id="UP000193920"/>
    </source>
</evidence>
<keyword evidence="2" id="KW-1133">Transmembrane helix</keyword>
<gene>
    <name evidence="3" type="ORF">LY90DRAFT_677477</name>
</gene>
<feature type="transmembrane region" description="Helical" evidence="2">
    <location>
        <begin position="274"/>
        <end position="295"/>
    </location>
</feature>
<evidence type="ECO:0000256" key="1">
    <source>
        <dbReference type="SAM" id="MobiDB-lite"/>
    </source>
</evidence>
<feature type="transmembrane region" description="Helical" evidence="2">
    <location>
        <begin position="337"/>
        <end position="360"/>
    </location>
</feature>
<keyword evidence="2" id="KW-0472">Membrane</keyword>
<organism evidence="3 4">
    <name type="scientific">Neocallimastix californiae</name>
    <dbReference type="NCBI Taxonomy" id="1754190"/>
    <lineage>
        <taxon>Eukaryota</taxon>
        <taxon>Fungi</taxon>
        <taxon>Fungi incertae sedis</taxon>
        <taxon>Chytridiomycota</taxon>
        <taxon>Chytridiomycota incertae sedis</taxon>
        <taxon>Neocallimastigomycetes</taxon>
        <taxon>Neocallimastigales</taxon>
        <taxon>Neocallimastigaceae</taxon>
        <taxon>Neocallimastix</taxon>
    </lineage>
</organism>
<dbReference type="Gene3D" id="3.40.190.10">
    <property type="entry name" value="Periplasmic binding protein-like II"/>
    <property type="match status" value="1"/>
</dbReference>
<keyword evidence="4" id="KW-1185">Reference proteome</keyword>
<evidence type="ECO:0008006" key="5">
    <source>
        <dbReference type="Google" id="ProtNLM"/>
    </source>
</evidence>
<dbReference type="SUPFAM" id="SSF53850">
    <property type="entry name" value="Periplasmic binding protein-like II"/>
    <property type="match status" value="1"/>
</dbReference>
<accession>A0A1Y2A0T4</accession>